<dbReference type="GO" id="GO:0046872">
    <property type="term" value="F:metal ion binding"/>
    <property type="evidence" value="ECO:0007669"/>
    <property type="project" value="UniProtKB-KW"/>
</dbReference>
<keyword evidence="4" id="KW-1185">Reference proteome</keyword>
<dbReference type="EMBL" id="JACXYU010000001">
    <property type="protein sequence ID" value="MBD3930035.1"/>
    <property type="molecule type" value="Genomic_DNA"/>
</dbReference>
<gene>
    <name evidence="3" type="ORF">IF129_00410</name>
</gene>
<dbReference type="InterPro" id="IPR002762">
    <property type="entry name" value="CbiX-like"/>
</dbReference>
<dbReference type="Proteomes" id="UP000632289">
    <property type="component" value="Unassembled WGS sequence"/>
</dbReference>
<dbReference type="RefSeq" id="WP_191207352.1">
    <property type="nucleotide sequence ID" value="NZ_BAABKL010000025.1"/>
</dbReference>
<comment type="caution">
    <text evidence="3">The sequence shown here is derived from an EMBL/GenBank/DDBJ whole genome shotgun (WGS) entry which is preliminary data.</text>
</comment>
<evidence type="ECO:0000256" key="1">
    <source>
        <dbReference type="ARBA" id="ARBA00022723"/>
    </source>
</evidence>
<dbReference type="Gene3D" id="3.40.50.1400">
    <property type="match status" value="2"/>
</dbReference>
<dbReference type="SUPFAM" id="SSF53800">
    <property type="entry name" value="Chelatase"/>
    <property type="match status" value="1"/>
</dbReference>
<dbReference type="CDD" id="cd03414">
    <property type="entry name" value="CbiX_SirB_C"/>
    <property type="match status" value="1"/>
</dbReference>
<dbReference type="InterPro" id="IPR050963">
    <property type="entry name" value="Sirohydro_Cobaltochel/CbiX"/>
</dbReference>
<name>A0A927EVK9_9ACTN</name>
<keyword evidence="1" id="KW-0479">Metal-binding</keyword>
<organism evidence="3 4">
    <name type="scientific">Streptomyces chumphonensis</name>
    <dbReference type="NCBI Taxonomy" id="1214925"/>
    <lineage>
        <taxon>Bacteria</taxon>
        <taxon>Bacillati</taxon>
        <taxon>Actinomycetota</taxon>
        <taxon>Actinomycetes</taxon>
        <taxon>Kitasatosporales</taxon>
        <taxon>Streptomycetaceae</taxon>
        <taxon>Streptomyces</taxon>
    </lineage>
</organism>
<evidence type="ECO:0000313" key="3">
    <source>
        <dbReference type="EMBL" id="MBD3930035.1"/>
    </source>
</evidence>
<dbReference type="PANTHER" id="PTHR33542">
    <property type="entry name" value="SIROHYDROCHLORIN FERROCHELATASE, CHLOROPLASTIC"/>
    <property type="match status" value="1"/>
</dbReference>
<proteinExistence type="predicted"/>
<accession>A0A927EVK9</accession>
<keyword evidence="2" id="KW-0456">Lyase</keyword>
<dbReference type="AlphaFoldDB" id="A0A927EVK9"/>
<evidence type="ECO:0000313" key="4">
    <source>
        <dbReference type="Proteomes" id="UP000632289"/>
    </source>
</evidence>
<evidence type="ECO:0000256" key="2">
    <source>
        <dbReference type="ARBA" id="ARBA00023239"/>
    </source>
</evidence>
<protein>
    <submittedName>
        <fullName evidence="3">Sirohydrochlorin chelatase</fullName>
    </submittedName>
</protein>
<dbReference type="PANTHER" id="PTHR33542:SF3">
    <property type="entry name" value="SIROHYDROCHLORIN FERROCHELATASE, CHLOROPLASTIC"/>
    <property type="match status" value="1"/>
</dbReference>
<sequence length="290" mass="29187">MTTAPALLAVGPGTRDASGTEGVRSFVGRLGDGGAGAPVAWALTGPGGPSPAEAVADLAGRGVRRLAVVPLTLDVDPGATGPGDAVARAVAAHPGLDAVCGRPLGAHPFVLDALERRVEEALGTTSRTPGDRADTTVLLVGRGTVEPEANAELHRAARLLWEGRGFAGVETAFVSVAAPDVTSGLERCRALGARRVVVLPYFLFPEDATDRAALQVEGWSAVYPETDVRLAGVLGAGASLTGLVWQRYREALACPGRAGAGCCAHPRAGAPGGAPCGEPGADFGEGPARA</sequence>
<dbReference type="GO" id="GO:0016829">
    <property type="term" value="F:lyase activity"/>
    <property type="evidence" value="ECO:0007669"/>
    <property type="project" value="UniProtKB-KW"/>
</dbReference>
<reference evidence="3" key="1">
    <citation type="submission" date="2020-09" db="EMBL/GenBank/DDBJ databases">
        <title>Secondary metabolite and genome analysis of marine Streptomyces chumphonensis KK1-2T.</title>
        <authorList>
            <person name="Phongsopitanun W."/>
            <person name="Kanchanasin P."/>
            <person name="Pittayakhajonwut P."/>
            <person name="Suwanborirux K."/>
            <person name="Tanasupawat S."/>
        </authorList>
    </citation>
    <scope>NUCLEOTIDE SEQUENCE</scope>
    <source>
        <strain evidence="3">KK1-2</strain>
    </source>
</reference>
<dbReference type="Pfam" id="PF01903">
    <property type="entry name" value="CbiX"/>
    <property type="match status" value="2"/>
</dbReference>